<evidence type="ECO:0000313" key="2">
    <source>
        <dbReference type="EMBL" id="EME32721.1"/>
    </source>
</evidence>
<protein>
    <submittedName>
        <fullName evidence="2">Uncharacterized protein</fullName>
    </submittedName>
</protein>
<dbReference type="OrthoDB" id="10475374at2759"/>
<sequence length="79" mass="9102">MEHDSSQSRELLRESVKELREHIECCKELNQRLESKVEGLRKVLLKKEGSKVTEEDDKAGIIELQKISEHPSGTQENSK</sequence>
<dbReference type="Proteomes" id="UP000030680">
    <property type="component" value="Unassembled WGS sequence"/>
</dbReference>
<keyword evidence="3" id="KW-1185">Reference proteome</keyword>
<reference evidence="3" key="1">
    <citation type="journal article" date="2013" name="Science">
        <title>Gene transfer from bacteria and archaea facilitated evolution of an extremophilic eukaryote.</title>
        <authorList>
            <person name="Schonknecht G."/>
            <person name="Chen W.H."/>
            <person name="Ternes C.M."/>
            <person name="Barbier G.G."/>
            <person name="Shrestha R.P."/>
            <person name="Stanke M."/>
            <person name="Brautigam A."/>
            <person name="Baker B.J."/>
            <person name="Banfield J.F."/>
            <person name="Garavito R.M."/>
            <person name="Carr K."/>
            <person name="Wilkerson C."/>
            <person name="Rensing S.A."/>
            <person name="Gagneul D."/>
            <person name="Dickenson N.E."/>
            <person name="Oesterhelt C."/>
            <person name="Lercher M.J."/>
            <person name="Weber A.P."/>
        </authorList>
    </citation>
    <scope>NUCLEOTIDE SEQUENCE [LARGE SCALE GENOMIC DNA]</scope>
    <source>
        <strain evidence="3">074W</strain>
    </source>
</reference>
<dbReference type="AlphaFoldDB" id="M2W9Y3"/>
<keyword evidence="1" id="KW-0175">Coiled coil</keyword>
<dbReference type="Gramene" id="EME32721">
    <property type="protein sequence ID" value="EME32721"/>
    <property type="gene ID" value="Gasu_00870"/>
</dbReference>
<dbReference type="KEGG" id="gsl:Gasu_00870"/>
<evidence type="ECO:0000256" key="1">
    <source>
        <dbReference type="SAM" id="Coils"/>
    </source>
</evidence>
<dbReference type="RefSeq" id="XP_005709241.1">
    <property type="nucleotide sequence ID" value="XM_005709184.1"/>
</dbReference>
<evidence type="ECO:0000313" key="3">
    <source>
        <dbReference type="Proteomes" id="UP000030680"/>
    </source>
</evidence>
<accession>M2W9Y3</accession>
<proteinExistence type="predicted"/>
<name>M2W9Y3_GALSU</name>
<feature type="coiled-coil region" evidence="1">
    <location>
        <begin position="9"/>
        <end position="43"/>
    </location>
</feature>
<organism evidence="2 3">
    <name type="scientific">Galdieria sulphuraria</name>
    <name type="common">Red alga</name>
    <dbReference type="NCBI Taxonomy" id="130081"/>
    <lineage>
        <taxon>Eukaryota</taxon>
        <taxon>Rhodophyta</taxon>
        <taxon>Bangiophyceae</taxon>
        <taxon>Galdieriales</taxon>
        <taxon>Galdieriaceae</taxon>
        <taxon>Galdieria</taxon>
    </lineage>
</organism>
<gene>
    <name evidence="2" type="ORF">Gasu_00870</name>
</gene>
<dbReference type="EMBL" id="KB454484">
    <property type="protein sequence ID" value="EME32721.1"/>
    <property type="molecule type" value="Genomic_DNA"/>
</dbReference>
<dbReference type="GeneID" id="17091277"/>